<dbReference type="VEuPathDB" id="FungiDB:MYCFIDRAFT_172231"/>
<reference evidence="1 2" key="1">
    <citation type="journal article" date="2012" name="PLoS Pathog.">
        <title>Diverse lifestyles and strategies of plant pathogenesis encoded in the genomes of eighteen Dothideomycetes fungi.</title>
        <authorList>
            <person name="Ohm R.A."/>
            <person name="Feau N."/>
            <person name="Henrissat B."/>
            <person name="Schoch C.L."/>
            <person name="Horwitz B.A."/>
            <person name="Barry K.W."/>
            <person name="Condon B.J."/>
            <person name="Copeland A.C."/>
            <person name="Dhillon B."/>
            <person name="Glaser F."/>
            <person name="Hesse C.N."/>
            <person name="Kosti I."/>
            <person name="LaButti K."/>
            <person name="Lindquist E.A."/>
            <person name="Lucas S."/>
            <person name="Salamov A.A."/>
            <person name="Bradshaw R.E."/>
            <person name="Ciuffetti L."/>
            <person name="Hamelin R.C."/>
            <person name="Kema G.H.J."/>
            <person name="Lawrence C."/>
            <person name="Scott J.A."/>
            <person name="Spatafora J.W."/>
            <person name="Turgeon B.G."/>
            <person name="de Wit P.J.G.M."/>
            <person name="Zhong S."/>
            <person name="Goodwin S.B."/>
            <person name="Grigoriev I.V."/>
        </authorList>
    </citation>
    <scope>NUCLEOTIDE SEQUENCE [LARGE SCALE GENOMIC DNA]</scope>
    <source>
        <strain evidence="1 2">CIRAD86</strain>
    </source>
</reference>
<dbReference type="GeneID" id="19332769"/>
<dbReference type="Proteomes" id="UP000016932">
    <property type="component" value="Unassembled WGS sequence"/>
</dbReference>
<dbReference type="KEGG" id="pfj:MYCFIDRAFT_172231"/>
<keyword evidence="2" id="KW-1185">Reference proteome</keyword>
<organism evidence="1 2">
    <name type="scientific">Pseudocercospora fijiensis (strain CIRAD86)</name>
    <name type="common">Black leaf streak disease fungus</name>
    <name type="synonym">Mycosphaerella fijiensis</name>
    <dbReference type="NCBI Taxonomy" id="383855"/>
    <lineage>
        <taxon>Eukaryota</taxon>
        <taxon>Fungi</taxon>
        <taxon>Dikarya</taxon>
        <taxon>Ascomycota</taxon>
        <taxon>Pezizomycotina</taxon>
        <taxon>Dothideomycetes</taxon>
        <taxon>Dothideomycetidae</taxon>
        <taxon>Mycosphaerellales</taxon>
        <taxon>Mycosphaerellaceae</taxon>
        <taxon>Pseudocercospora</taxon>
    </lineage>
</organism>
<name>M3APE5_PSEFD</name>
<gene>
    <name evidence="1" type="ORF">MYCFIDRAFT_172231</name>
</gene>
<evidence type="ECO:0000313" key="2">
    <source>
        <dbReference type="Proteomes" id="UP000016932"/>
    </source>
</evidence>
<protein>
    <submittedName>
        <fullName evidence="1">Uncharacterized protein</fullName>
    </submittedName>
</protein>
<dbReference type="EMBL" id="KB446556">
    <property type="protein sequence ID" value="EME86486.1"/>
    <property type="molecule type" value="Genomic_DNA"/>
</dbReference>
<evidence type="ECO:0000313" key="1">
    <source>
        <dbReference type="EMBL" id="EME86486.1"/>
    </source>
</evidence>
<proteinExistence type="predicted"/>
<accession>M3APE5</accession>
<dbReference type="RefSeq" id="XP_007923734.1">
    <property type="nucleotide sequence ID" value="XM_007925543.1"/>
</dbReference>
<sequence>MQSSLPYIVASKQVAITLDGGLQACWLMVRWIDVFAAVPGDTMFRPAIALEVVNCVRQALAIIIIIIIYDNLDHCYPSWPDWKSSVAVTSAPILKSVYEVPSSYAAYTVLLESNRAGTNQLEALHQAQDARGPELNILFRCSVVVQVVFGRAYGYDMLESAINTACSGLDPSKAYSRQLNCPAIVLAGRTMVRAAQHTTGC</sequence>
<dbReference type="AlphaFoldDB" id="M3APE5"/>
<dbReference type="HOGENOM" id="CLU_1360952_0_0_1"/>